<feature type="transmembrane region" description="Helical" evidence="1">
    <location>
        <begin position="110"/>
        <end position="128"/>
    </location>
</feature>
<dbReference type="OrthoDB" id="7629477at2"/>
<evidence type="ECO:0000313" key="3">
    <source>
        <dbReference type="Proteomes" id="UP000314011"/>
    </source>
</evidence>
<dbReference type="EMBL" id="VFFF01000002">
    <property type="protein sequence ID" value="TNY31435.1"/>
    <property type="molecule type" value="Genomic_DNA"/>
</dbReference>
<dbReference type="AlphaFoldDB" id="A0A5C5G9L5"/>
<gene>
    <name evidence="2" type="ORF">FHY64_15580</name>
</gene>
<reference evidence="2 3" key="1">
    <citation type="submission" date="2019-06" db="EMBL/GenBank/DDBJ databases">
        <title>Genome of new Rhodobacteraceae sp. SM1903.</title>
        <authorList>
            <person name="Ren X."/>
        </authorList>
    </citation>
    <scope>NUCLEOTIDE SEQUENCE [LARGE SCALE GENOMIC DNA]</scope>
    <source>
        <strain evidence="2 3">SM1903</strain>
    </source>
</reference>
<evidence type="ECO:0000256" key="1">
    <source>
        <dbReference type="SAM" id="Phobius"/>
    </source>
</evidence>
<evidence type="ECO:0000313" key="2">
    <source>
        <dbReference type="EMBL" id="TNY31435.1"/>
    </source>
</evidence>
<accession>A0A5C5G9L5</accession>
<keyword evidence="1" id="KW-0812">Transmembrane</keyword>
<protein>
    <submittedName>
        <fullName evidence="2">Rod shape-determining protein MreD</fullName>
    </submittedName>
</protein>
<keyword evidence="3" id="KW-1185">Reference proteome</keyword>
<comment type="caution">
    <text evidence="2">The sequence shown here is derived from an EMBL/GenBank/DDBJ whole genome shotgun (WGS) entry which is preliminary data.</text>
</comment>
<feature type="transmembrane region" description="Helical" evidence="1">
    <location>
        <begin position="140"/>
        <end position="163"/>
    </location>
</feature>
<sequence length="180" mass="19637">MAEANPVAQTWIGRGIYVAIVLFLIFVHLLPLDTMTRTWAPPDMMLAVTFAWAARRPDYVPALLIASAFVLTDILFHRPPGLWAGIVLIGSEVLRHRSPDLRAVAFPLEWLTVSLVVVGAVMANRLALALAMAPQAPLPLVMFQMVATVMVYPVVTLLSYYIAGVDRPAPGAVDSLGHRI</sequence>
<feature type="transmembrane region" description="Helical" evidence="1">
    <location>
        <begin position="12"/>
        <end position="30"/>
    </location>
</feature>
<proteinExistence type="predicted"/>
<name>A0A5C5G9L5_9RHOB</name>
<keyword evidence="1" id="KW-1133">Transmembrane helix</keyword>
<organism evidence="2 3">
    <name type="scientific">Pelagovum pacificum</name>
    <dbReference type="NCBI Taxonomy" id="2588711"/>
    <lineage>
        <taxon>Bacteria</taxon>
        <taxon>Pseudomonadati</taxon>
        <taxon>Pseudomonadota</taxon>
        <taxon>Alphaproteobacteria</taxon>
        <taxon>Rhodobacterales</taxon>
        <taxon>Paracoccaceae</taxon>
        <taxon>Pelagovum</taxon>
    </lineage>
</organism>
<keyword evidence="1" id="KW-0472">Membrane</keyword>
<dbReference type="Proteomes" id="UP000314011">
    <property type="component" value="Unassembled WGS sequence"/>
</dbReference>
<dbReference type="RefSeq" id="WP_140196413.1">
    <property type="nucleotide sequence ID" value="NZ_CP065915.1"/>
</dbReference>